<evidence type="ECO:0000256" key="2">
    <source>
        <dbReference type="ARBA" id="ARBA00009592"/>
    </source>
</evidence>
<dbReference type="GO" id="GO:0005886">
    <property type="term" value="C:plasma membrane"/>
    <property type="evidence" value="ECO:0007669"/>
    <property type="project" value="UniProtKB-SubCell"/>
</dbReference>
<evidence type="ECO:0000256" key="3">
    <source>
        <dbReference type="ARBA" id="ARBA00022475"/>
    </source>
</evidence>
<proteinExistence type="inferred from homology"/>
<evidence type="ECO:0000256" key="4">
    <source>
        <dbReference type="ARBA" id="ARBA00022614"/>
    </source>
</evidence>
<comment type="subcellular location">
    <subcellularLocation>
        <location evidence="1">Cell membrane</location>
        <topology evidence="1">Single-pass type I membrane protein</topology>
    </subcellularLocation>
</comment>
<keyword evidence="10" id="KW-0325">Glycoprotein</keyword>
<dbReference type="Pfam" id="PF00560">
    <property type="entry name" value="LRR_1"/>
    <property type="match status" value="1"/>
</dbReference>
<dbReference type="InterPro" id="IPR032675">
    <property type="entry name" value="LRR_dom_sf"/>
</dbReference>
<evidence type="ECO:0000256" key="9">
    <source>
        <dbReference type="ARBA" id="ARBA00023170"/>
    </source>
</evidence>
<dbReference type="InterPro" id="IPR001611">
    <property type="entry name" value="Leu-rich_rpt"/>
</dbReference>
<keyword evidence="4" id="KW-0433">Leucine-rich repeat</keyword>
<keyword evidence="12" id="KW-1185">Reference proteome</keyword>
<evidence type="ECO:0000313" key="11">
    <source>
        <dbReference type="EMBL" id="KAH6820616.1"/>
    </source>
</evidence>
<dbReference type="EMBL" id="SDAM02003427">
    <property type="protein sequence ID" value="KAH6820616.1"/>
    <property type="molecule type" value="Genomic_DNA"/>
</dbReference>
<dbReference type="PANTHER" id="PTHR27004">
    <property type="entry name" value="RECEPTOR-LIKE PROTEIN 12 ISOFORM X1"/>
    <property type="match status" value="1"/>
</dbReference>
<dbReference type="PRINTS" id="PR00019">
    <property type="entry name" value="LEURICHRPT"/>
</dbReference>
<evidence type="ECO:0000256" key="5">
    <source>
        <dbReference type="ARBA" id="ARBA00022692"/>
    </source>
</evidence>
<dbReference type="AlphaFoldDB" id="A0AAD4NZE5"/>
<accession>A0AAD4NZE5</accession>
<keyword evidence="7" id="KW-1133">Transmembrane helix</keyword>
<keyword evidence="5" id="KW-0812">Transmembrane</keyword>
<keyword evidence="3" id="KW-1003">Cell membrane</keyword>
<organism evidence="11 12">
    <name type="scientific">Perilla frutescens var. hirtella</name>
    <name type="common">Perilla citriodora</name>
    <name type="synonym">Perilla setoyensis</name>
    <dbReference type="NCBI Taxonomy" id="608512"/>
    <lineage>
        <taxon>Eukaryota</taxon>
        <taxon>Viridiplantae</taxon>
        <taxon>Streptophyta</taxon>
        <taxon>Embryophyta</taxon>
        <taxon>Tracheophyta</taxon>
        <taxon>Spermatophyta</taxon>
        <taxon>Magnoliopsida</taxon>
        <taxon>eudicotyledons</taxon>
        <taxon>Gunneridae</taxon>
        <taxon>Pentapetalae</taxon>
        <taxon>asterids</taxon>
        <taxon>lamiids</taxon>
        <taxon>Lamiales</taxon>
        <taxon>Lamiaceae</taxon>
        <taxon>Nepetoideae</taxon>
        <taxon>Elsholtzieae</taxon>
        <taxon>Perilla</taxon>
    </lineage>
</organism>
<evidence type="ECO:0000256" key="7">
    <source>
        <dbReference type="ARBA" id="ARBA00022989"/>
    </source>
</evidence>
<evidence type="ECO:0000313" key="12">
    <source>
        <dbReference type="Proteomes" id="UP001190926"/>
    </source>
</evidence>
<evidence type="ECO:0000256" key="1">
    <source>
        <dbReference type="ARBA" id="ARBA00004251"/>
    </source>
</evidence>
<evidence type="ECO:0000256" key="8">
    <source>
        <dbReference type="ARBA" id="ARBA00023136"/>
    </source>
</evidence>
<dbReference type="SUPFAM" id="SSF52058">
    <property type="entry name" value="L domain-like"/>
    <property type="match status" value="1"/>
</dbReference>
<keyword evidence="6" id="KW-0677">Repeat</keyword>
<sequence length="234" mass="26153">MQRKLDYDYGFDLSIKSRVMELVRINPEFTAIDFSCNNFKGEIPDGIGDLIALYLLNFSGNGLLGSIPTSIGKLSNLELLDLSRNELTGMLPVELAKLTFLSYLNVSSNKLVGMIPTGPQLQTFYESSFEENLGLCGVPTKIRFGHHTWPPKEGLDVEGSDEEEIEWDYVLASLGFAVGLGVILWASMCNRTFIRVSCRVDVALEDFFDGRARRRRVVVRQISLRNRIAHAAVA</sequence>
<comment type="caution">
    <text evidence="11">The sequence shown here is derived from an EMBL/GenBank/DDBJ whole genome shotgun (WGS) entry which is preliminary data.</text>
</comment>
<comment type="similarity">
    <text evidence="2">Belongs to the RLP family.</text>
</comment>
<keyword evidence="9" id="KW-0675">Receptor</keyword>
<name>A0AAD4NZE5_PERFH</name>
<dbReference type="Gene3D" id="3.80.10.10">
    <property type="entry name" value="Ribonuclease Inhibitor"/>
    <property type="match status" value="1"/>
</dbReference>
<dbReference type="PANTHER" id="PTHR27004:SF428">
    <property type="entry name" value="OS01G0160600 PROTEIN"/>
    <property type="match status" value="1"/>
</dbReference>
<dbReference type="Pfam" id="PF13855">
    <property type="entry name" value="LRR_8"/>
    <property type="match status" value="1"/>
</dbReference>
<reference evidence="11 12" key="1">
    <citation type="journal article" date="2021" name="Nat. Commun.">
        <title>Incipient diploidization of the medicinal plant Perilla within 10,000 years.</title>
        <authorList>
            <person name="Zhang Y."/>
            <person name="Shen Q."/>
            <person name="Leng L."/>
            <person name="Zhang D."/>
            <person name="Chen S."/>
            <person name="Shi Y."/>
            <person name="Ning Z."/>
            <person name="Chen S."/>
        </authorList>
    </citation>
    <scope>NUCLEOTIDE SEQUENCE [LARGE SCALE GENOMIC DNA]</scope>
    <source>
        <strain evidence="12">cv. PC099</strain>
    </source>
</reference>
<evidence type="ECO:0000256" key="10">
    <source>
        <dbReference type="ARBA" id="ARBA00023180"/>
    </source>
</evidence>
<keyword evidence="8" id="KW-0472">Membrane</keyword>
<gene>
    <name evidence="11" type="ORF">C2S53_014418</name>
</gene>
<dbReference type="FunFam" id="3.80.10.10:FF:000111">
    <property type="entry name" value="LRR receptor-like serine/threonine-protein kinase ERECTA"/>
    <property type="match status" value="1"/>
</dbReference>
<evidence type="ECO:0000256" key="6">
    <source>
        <dbReference type="ARBA" id="ARBA00022737"/>
    </source>
</evidence>
<dbReference type="Proteomes" id="UP001190926">
    <property type="component" value="Unassembled WGS sequence"/>
</dbReference>
<protein>
    <submittedName>
        <fullName evidence="11">Uncharacterized protein</fullName>
    </submittedName>
</protein>